<proteinExistence type="predicted"/>
<evidence type="ECO:0000313" key="3">
    <source>
        <dbReference type="Proteomes" id="UP001220610"/>
    </source>
</evidence>
<keyword evidence="1" id="KW-1133">Transmembrane helix</keyword>
<evidence type="ECO:0000256" key="1">
    <source>
        <dbReference type="SAM" id="Phobius"/>
    </source>
</evidence>
<dbReference type="Proteomes" id="UP001220610">
    <property type="component" value="Chromosome"/>
</dbReference>
<sequence>MTFYQRVFHRPFFIRLFNWEYWSFGAIYACIYPIYFALCLRNRSLFFFAAANPRIRNGGFLCESKKDIAALIPAAYHPRSLFIDLPADPDKAVQELSAAGLLFPLIGKPNMGGRGRGISMLRDEQAVRRYVARAQMDFHIQEFIVYPNEAGIFYCRYPGEAKGKITGIVQKLFLTVKGDGRNTMRQLLQQDRRSIMYLAGLDKLMGAQLDTVLPAGEERILSPYGNHARGAKFLDHTHLVDETLTASIDAVCRQIPEFYYGRLDIRYRSWEELRQGRHFTIIEVNGAGAEPTHMYDPKHSLFFAWKEIVRHWFILATISRLNHRKGHRYLSFKEGLAMFREDKEWSRRLEAMGE</sequence>
<keyword evidence="1" id="KW-0812">Transmembrane</keyword>
<dbReference type="SUPFAM" id="SSF56059">
    <property type="entry name" value="Glutathione synthetase ATP-binding domain-like"/>
    <property type="match status" value="1"/>
</dbReference>
<evidence type="ECO:0000313" key="2">
    <source>
        <dbReference type="EMBL" id="WEK34837.1"/>
    </source>
</evidence>
<feature type="transmembrane region" description="Helical" evidence="1">
    <location>
        <begin position="21"/>
        <end position="38"/>
    </location>
</feature>
<dbReference type="AlphaFoldDB" id="A0AAJ6BG15"/>
<protein>
    <recommendedName>
        <fullName evidence="4">ATP-grasp domain-containing protein</fullName>
    </recommendedName>
</protein>
<accession>A0AAJ6BG15</accession>
<organism evidence="2 3">
    <name type="scientific">Candidatus Pseudobacter hemicellulosilyticus</name>
    <dbReference type="NCBI Taxonomy" id="3121375"/>
    <lineage>
        <taxon>Bacteria</taxon>
        <taxon>Pseudomonadati</taxon>
        <taxon>Bacteroidota</taxon>
        <taxon>Chitinophagia</taxon>
        <taxon>Chitinophagales</taxon>
        <taxon>Chitinophagaceae</taxon>
        <taxon>Pseudobacter</taxon>
    </lineage>
</organism>
<keyword evidence="1" id="KW-0472">Membrane</keyword>
<evidence type="ECO:0008006" key="4">
    <source>
        <dbReference type="Google" id="ProtNLM"/>
    </source>
</evidence>
<dbReference type="EMBL" id="CP119311">
    <property type="protein sequence ID" value="WEK34837.1"/>
    <property type="molecule type" value="Genomic_DNA"/>
</dbReference>
<name>A0AAJ6BG15_9BACT</name>
<reference evidence="2" key="1">
    <citation type="submission" date="2023-03" db="EMBL/GenBank/DDBJ databases">
        <title>Andean soil-derived lignocellulolytic bacterial consortium as a source of novel taxa and putative plastic-active enzymes.</title>
        <authorList>
            <person name="Diaz-Garcia L."/>
            <person name="Chuvochina M."/>
            <person name="Feuerriegel G."/>
            <person name="Bunk B."/>
            <person name="Sproer C."/>
            <person name="Streit W.R."/>
            <person name="Rodriguez L.M."/>
            <person name="Overmann J."/>
            <person name="Jimenez D.J."/>
        </authorList>
    </citation>
    <scope>NUCLEOTIDE SEQUENCE</scope>
    <source>
        <strain evidence="2">MAG 7</strain>
    </source>
</reference>
<gene>
    <name evidence="2" type="ORF">P0Y53_20305</name>
</gene>